<name>A0ABN2K9M6_9MICC</name>
<accession>A0ABN2K9M6</accession>
<comment type="caution">
    <text evidence="1">The sequence shown here is derived from an EMBL/GenBank/DDBJ whole genome shotgun (WGS) entry which is preliminary data.</text>
</comment>
<sequence length="138" mass="15244">MDRAETVTVFNDLCIMAPAALADAPVTWQVLDDHQVVGTYTAAGQSVTARLVFNDDHELVDFISEDRLRASTDGKIFVAQRWSTPVGEYRDVDGRRIATGGEGRWHAPAPEGEFTYLEFLIDDITYNIGSRPRAGAAR</sequence>
<evidence type="ECO:0000313" key="2">
    <source>
        <dbReference type="Proteomes" id="UP001501204"/>
    </source>
</evidence>
<evidence type="ECO:0000313" key="1">
    <source>
        <dbReference type="EMBL" id="GAA1751015.1"/>
    </source>
</evidence>
<keyword evidence="2" id="KW-1185">Reference proteome</keyword>
<dbReference type="InterPro" id="IPR046674">
    <property type="entry name" value="DUF6544"/>
</dbReference>
<dbReference type="Proteomes" id="UP001501204">
    <property type="component" value="Unassembled WGS sequence"/>
</dbReference>
<dbReference type="EMBL" id="BAAAOA010000009">
    <property type="protein sequence ID" value="GAA1751015.1"/>
    <property type="molecule type" value="Genomic_DNA"/>
</dbReference>
<proteinExistence type="predicted"/>
<reference evidence="1 2" key="1">
    <citation type="journal article" date="2019" name="Int. J. Syst. Evol. Microbiol.">
        <title>The Global Catalogue of Microorganisms (GCM) 10K type strain sequencing project: providing services to taxonomists for standard genome sequencing and annotation.</title>
        <authorList>
            <consortium name="The Broad Institute Genomics Platform"/>
            <consortium name="The Broad Institute Genome Sequencing Center for Infectious Disease"/>
            <person name="Wu L."/>
            <person name="Ma J."/>
        </authorList>
    </citation>
    <scope>NUCLEOTIDE SEQUENCE [LARGE SCALE GENOMIC DNA]</scope>
    <source>
        <strain evidence="1 2">JCM 14735</strain>
    </source>
</reference>
<gene>
    <name evidence="1" type="ORF">GCM10009767_07530</name>
</gene>
<protein>
    <submittedName>
        <fullName evidence="1">Uncharacterized protein</fullName>
    </submittedName>
</protein>
<dbReference type="Pfam" id="PF20181">
    <property type="entry name" value="DUF6544"/>
    <property type="match status" value="1"/>
</dbReference>
<organism evidence="1 2">
    <name type="scientific">Kocuria aegyptia</name>
    <dbReference type="NCBI Taxonomy" id="330943"/>
    <lineage>
        <taxon>Bacteria</taxon>
        <taxon>Bacillati</taxon>
        <taxon>Actinomycetota</taxon>
        <taxon>Actinomycetes</taxon>
        <taxon>Micrococcales</taxon>
        <taxon>Micrococcaceae</taxon>
        <taxon>Kocuria</taxon>
    </lineage>
</organism>